<dbReference type="PANTHER" id="PTHR30589">
    <property type="entry name" value="PROLIPOPROTEIN DIACYLGLYCERYL TRANSFERASE"/>
    <property type="match status" value="1"/>
</dbReference>
<feature type="transmembrane region" description="Helical" evidence="7">
    <location>
        <begin position="201"/>
        <end position="221"/>
    </location>
</feature>
<proteinExistence type="inferred from homology"/>
<dbReference type="OrthoDB" id="871140at2"/>
<evidence type="ECO:0000256" key="2">
    <source>
        <dbReference type="ARBA" id="ARBA00022475"/>
    </source>
</evidence>
<dbReference type="RefSeq" id="WP_133229147.1">
    <property type="nucleotide sequence ID" value="NZ_SMRT01000006.1"/>
</dbReference>
<keyword evidence="6 7" id="KW-0472">Membrane</keyword>
<gene>
    <name evidence="7" type="primary">lgt</name>
    <name evidence="9" type="ORF">E1757_14240</name>
</gene>
<feature type="transmembrane region" description="Helical" evidence="7">
    <location>
        <begin position="48"/>
        <end position="71"/>
    </location>
</feature>
<comment type="similarity">
    <text evidence="1 7">Belongs to the Lgt family.</text>
</comment>
<evidence type="ECO:0000256" key="8">
    <source>
        <dbReference type="SAM" id="MobiDB-lite"/>
    </source>
</evidence>
<evidence type="ECO:0000256" key="4">
    <source>
        <dbReference type="ARBA" id="ARBA00022692"/>
    </source>
</evidence>
<dbReference type="Pfam" id="PF01790">
    <property type="entry name" value="LGT"/>
    <property type="match status" value="1"/>
</dbReference>
<name>A0A4R5KP00_9BACL</name>
<evidence type="ECO:0000256" key="6">
    <source>
        <dbReference type="ARBA" id="ARBA00023136"/>
    </source>
</evidence>
<dbReference type="UniPathway" id="UPA00664"/>
<keyword evidence="5 7" id="KW-1133">Transmembrane helix</keyword>
<reference evidence="9 10" key="1">
    <citation type="submission" date="2019-03" db="EMBL/GenBank/DDBJ databases">
        <title>This is whole genome sequence of Paenibacillus sp MS74 strain.</title>
        <authorList>
            <person name="Trinh H.N."/>
        </authorList>
    </citation>
    <scope>NUCLEOTIDE SEQUENCE [LARGE SCALE GENOMIC DNA]</scope>
    <source>
        <strain evidence="9 10">MS74</strain>
    </source>
</reference>
<feature type="transmembrane region" description="Helical" evidence="7">
    <location>
        <begin position="266"/>
        <end position="284"/>
    </location>
</feature>
<dbReference type="HAMAP" id="MF_01147">
    <property type="entry name" value="Lgt"/>
    <property type="match status" value="1"/>
</dbReference>
<dbReference type="PANTHER" id="PTHR30589:SF0">
    <property type="entry name" value="PHOSPHATIDYLGLYCEROL--PROLIPOPROTEIN DIACYLGLYCERYL TRANSFERASE"/>
    <property type="match status" value="1"/>
</dbReference>
<evidence type="ECO:0000313" key="9">
    <source>
        <dbReference type="EMBL" id="TDF97012.1"/>
    </source>
</evidence>
<feature type="binding site" evidence="7">
    <location>
        <position position="134"/>
    </location>
    <ligand>
        <name>a 1,2-diacyl-sn-glycero-3-phospho-(1'-sn-glycerol)</name>
        <dbReference type="ChEBI" id="CHEBI:64716"/>
    </ligand>
</feature>
<dbReference type="NCBIfam" id="TIGR00544">
    <property type="entry name" value="lgt"/>
    <property type="match status" value="1"/>
</dbReference>
<evidence type="ECO:0000256" key="3">
    <source>
        <dbReference type="ARBA" id="ARBA00022679"/>
    </source>
</evidence>
<comment type="catalytic activity">
    <reaction evidence="7">
        <text>L-cysteinyl-[prolipoprotein] + a 1,2-diacyl-sn-glycero-3-phospho-(1'-sn-glycerol) = an S-1,2-diacyl-sn-glyceryl-L-cysteinyl-[prolipoprotein] + sn-glycerol 1-phosphate + H(+)</text>
        <dbReference type="Rhea" id="RHEA:56712"/>
        <dbReference type="Rhea" id="RHEA-COMP:14679"/>
        <dbReference type="Rhea" id="RHEA-COMP:14680"/>
        <dbReference type="ChEBI" id="CHEBI:15378"/>
        <dbReference type="ChEBI" id="CHEBI:29950"/>
        <dbReference type="ChEBI" id="CHEBI:57685"/>
        <dbReference type="ChEBI" id="CHEBI:64716"/>
        <dbReference type="ChEBI" id="CHEBI:140658"/>
        <dbReference type="EC" id="2.5.1.145"/>
    </reaction>
</comment>
<feature type="compositionally biased region" description="Low complexity" evidence="8">
    <location>
        <begin position="317"/>
        <end position="328"/>
    </location>
</feature>
<dbReference type="InterPro" id="IPR001640">
    <property type="entry name" value="Lgt"/>
</dbReference>
<accession>A0A4R5KP00</accession>
<dbReference type="EMBL" id="SMRT01000006">
    <property type="protein sequence ID" value="TDF97012.1"/>
    <property type="molecule type" value="Genomic_DNA"/>
</dbReference>
<dbReference type="EC" id="2.5.1.145" evidence="7"/>
<keyword evidence="3 7" id="KW-0808">Transferase</keyword>
<feature type="transmembrane region" description="Helical" evidence="7">
    <location>
        <begin position="228"/>
        <end position="246"/>
    </location>
</feature>
<evidence type="ECO:0000256" key="7">
    <source>
        <dbReference type="HAMAP-Rule" id="MF_01147"/>
    </source>
</evidence>
<keyword evidence="2 7" id="KW-1003">Cell membrane</keyword>
<keyword evidence="4 7" id="KW-0812">Transmembrane</keyword>
<dbReference type="Proteomes" id="UP000295636">
    <property type="component" value="Unassembled WGS sequence"/>
</dbReference>
<organism evidence="9 10">
    <name type="scientific">Paenibacillus piri</name>
    <dbReference type="NCBI Taxonomy" id="2547395"/>
    <lineage>
        <taxon>Bacteria</taxon>
        <taxon>Bacillati</taxon>
        <taxon>Bacillota</taxon>
        <taxon>Bacilli</taxon>
        <taxon>Bacillales</taxon>
        <taxon>Paenibacillaceae</taxon>
        <taxon>Paenibacillus</taxon>
    </lineage>
</organism>
<comment type="function">
    <text evidence="7">Catalyzes the transfer of the diacylglyceryl group from phosphatidylglycerol to the sulfhydryl group of the N-terminal cysteine of a prolipoprotein, the first step in the formation of mature lipoproteins.</text>
</comment>
<comment type="subcellular location">
    <subcellularLocation>
        <location evidence="7">Cell membrane</location>
        <topology evidence="7">Multi-pass membrane protein</topology>
    </subcellularLocation>
</comment>
<comment type="pathway">
    <text evidence="7">Protein modification; lipoprotein biosynthesis (diacylglyceryl transfer).</text>
</comment>
<keyword evidence="9" id="KW-0449">Lipoprotein</keyword>
<dbReference type="GO" id="GO:0005886">
    <property type="term" value="C:plasma membrane"/>
    <property type="evidence" value="ECO:0007669"/>
    <property type="project" value="UniProtKB-SubCell"/>
</dbReference>
<protein>
    <recommendedName>
        <fullName evidence="7">Phosphatidylglycerol--prolipoprotein diacylglyceryl transferase</fullName>
        <ecNumber evidence="7">2.5.1.145</ecNumber>
    </recommendedName>
</protein>
<dbReference type="PROSITE" id="PS01311">
    <property type="entry name" value="LGT"/>
    <property type="match status" value="1"/>
</dbReference>
<keyword evidence="9" id="KW-0328">Glycosyltransferase</keyword>
<dbReference type="GO" id="GO:0042158">
    <property type="term" value="P:lipoprotein biosynthetic process"/>
    <property type="evidence" value="ECO:0007669"/>
    <property type="project" value="UniProtKB-UniRule"/>
</dbReference>
<feature type="transmembrane region" description="Helical" evidence="7">
    <location>
        <begin position="91"/>
        <end position="108"/>
    </location>
</feature>
<comment type="caution">
    <text evidence="9">The sequence shown here is derived from an EMBL/GenBank/DDBJ whole genome shotgun (WGS) entry which is preliminary data.</text>
</comment>
<feature type="region of interest" description="Disordered" evidence="8">
    <location>
        <begin position="303"/>
        <end position="352"/>
    </location>
</feature>
<feature type="transmembrane region" description="Helical" evidence="7">
    <location>
        <begin position="17"/>
        <end position="36"/>
    </location>
</feature>
<evidence type="ECO:0000313" key="10">
    <source>
        <dbReference type="Proteomes" id="UP000295636"/>
    </source>
</evidence>
<evidence type="ECO:0000256" key="5">
    <source>
        <dbReference type="ARBA" id="ARBA00022989"/>
    </source>
</evidence>
<sequence>MYLAINPIAFSLGPLSVHWYGIILGTAALVGLLLAIQEGKRFGMNPDFYMDLVLLGVPSAIIGARIYYVAFKWEDYKNNLAEVFMVWHGGIAIYGALIGAIIAAFFYVRRKGYSFWRIADVCAPGLIIGQAIGRWGNFINQEAHGGPATEAFLRNSLHLPDFIVNQMLIEGQYYHPTFLYESLWNLVGLLVLLWLRRRPFLRAGELFMSYFVWYSIGRFFIEGLRTDSLDFTGPTWLAALMNGLWAPMRWFGFESGYMTYGGNVRISQLLAVLIVLAAFVVMIMRRKTGAAVERYADPIVPVSGKAGAEETPAETQPSTASDPTAAEAAADDKIPADPQSEDSSGLKDAEHK</sequence>
<dbReference type="AlphaFoldDB" id="A0A4R5KP00"/>
<keyword evidence="10" id="KW-1185">Reference proteome</keyword>
<dbReference type="GO" id="GO:0008961">
    <property type="term" value="F:phosphatidylglycerol-prolipoprotein diacylglyceryl transferase activity"/>
    <property type="evidence" value="ECO:0007669"/>
    <property type="project" value="UniProtKB-UniRule"/>
</dbReference>
<evidence type="ECO:0000256" key="1">
    <source>
        <dbReference type="ARBA" id="ARBA00007150"/>
    </source>
</evidence>